<evidence type="ECO:0000313" key="3">
    <source>
        <dbReference type="EMBL" id="GAI49409.1"/>
    </source>
</evidence>
<dbReference type="GO" id="GO:0004459">
    <property type="term" value="F:L-lactate dehydrogenase (NAD+) activity"/>
    <property type="evidence" value="ECO:0007669"/>
    <property type="project" value="InterPro"/>
</dbReference>
<name>X1R1H6_9ZZZZ</name>
<sequence>YIIGEHGDTELPVWSNANIGGMVLTQYCTVCENQCDHQKELEKIFGEVKNAAYKIIEVKGATYYAIALALVRIVGAILRDENSVLPVSTLINYYYGINDVCLSIPSIINRKGVEKFLRLELSQFEQEQLKHSAEKLKDIIKMWYLG</sequence>
<dbReference type="AlphaFoldDB" id="X1R1H6"/>
<protein>
    <recommendedName>
        <fullName evidence="2">Lactate/malate dehydrogenase C-terminal domain-containing protein</fullName>
    </recommendedName>
</protein>
<reference evidence="3" key="1">
    <citation type="journal article" date="2014" name="Front. Microbiol.">
        <title>High frequency of phylogenetically diverse reductive dehalogenase-homologous genes in deep subseafloor sedimentary metagenomes.</title>
        <authorList>
            <person name="Kawai M."/>
            <person name="Futagami T."/>
            <person name="Toyoda A."/>
            <person name="Takaki Y."/>
            <person name="Nishi S."/>
            <person name="Hori S."/>
            <person name="Arai W."/>
            <person name="Tsubouchi T."/>
            <person name="Morono Y."/>
            <person name="Uchiyama I."/>
            <person name="Ito T."/>
            <person name="Fujiyama A."/>
            <person name="Inagaki F."/>
            <person name="Takami H."/>
        </authorList>
    </citation>
    <scope>NUCLEOTIDE SEQUENCE</scope>
    <source>
        <strain evidence="3">Expedition CK06-06</strain>
    </source>
</reference>
<dbReference type="Gene3D" id="3.90.110.10">
    <property type="entry name" value="Lactate dehydrogenase/glycoside hydrolase, family 4, C-terminal"/>
    <property type="match status" value="1"/>
</dbReference>
<keyword evidence="1" id="KW-0560">Oxidoreductase</keyword>
<comment type="caution">
    <text evidence="3">The sequence shown here is derived from an EMBL/GenBank/DDBJ whole genome shotgun (WGS) entry which is preliminary data.</text>
</comment>
<gene>
    <name evidence="3" type="ORF">S06H3_52437</name>
</gene>
<accession>X1R1H6</accession>
<dbReference type="Pfam" id="PF02866">
    <property type="entry name" value="Ldh_1_C"/>
    <property type="match status" value="1"/>
</dbReference>
<dbReference type="InterPro" id="IPR015955">
    <property type="entry name" value="Lactate_DH/Glyco_Ohase_4_C"/>
</dbReference>
<feature type="non-terminal residue" evidence="3">
    <location>
        <position position="1"/>
    </location>
</feature>
<dbReference type="PANTHER" id="PTHR43128">
    <property type="entry name" value="L-2-HYDROXYCARBOXYLATE DEHYDROGENASE (NAD(P)(+))"/>
    <property type="match status" value="1"/>
</dbReference>
<dbReference type="GO" id="GO:0006089">
    <property type="term" value="P:lactate metabolic process"/>
    <property type="evidence" value="ECO:0007669"/>
    <property type="project" value="TreeGrafter"/>
</dbReference>
<dbReference type="InterPro" id="IPR018177">
    <property type="entry name" value="L-lactate_DH_AS"/>
</dbReference>
<dbReference type="EMBL" id="BARV01033355">
    <property type="protein sequence ID" value="GAI49409.1"/>
    <property type="molecule type" value="Genomic_DNA"/>
</dbReference>
<dbReference type="PANTHER" id="PTHR43128:SF16">
    <property type="entry name" value="L-LACTATE DEHYDROGENASE"/>
    <property type="match status" value="1"/>
</dbReference>
<evidence type="ECO:0000256" key="1">
    <source>
        <dbReference type="ARBA" id="ARBA00023002"/>
    </source>
</evidence>
<proteinExistence type="predicted"/>
<dbReference type="SUPFAM" id="SSF56327">
    <property type="entry name" value="LDH C-terminal domain-like"/>
    <property type="match status" value="1"/>
</dbReference>
<dbReference type="InterPro" id="IPR022383">
    <property type="entry name" value="Lactate/malate_DH_C"/>
</dbReference>
<feature type="domain" description="Lactate/malate dehydrogenase C-terminal" evidence="2">
    <location>
        <begin position="1"/>
        <end position="141"/>
    </location>
</feature>
<organism evidence="3">
    <name type="scientific">marine sediment metagenome</name>
    <dbReference type="NCBI Taxonomy" id="412755"/>
    <lineage>
        <taxon>unclassified sequences</taxon>
        <taxon>metagenomes</taxon>
        <taxon>ecological metagenomes</taxon>
    </lineage>
</organism>
<dbReference type="PROSITE" id="PS00064">
    <property type="entry name" value="L_LDH"/>
    <property type="match status" value="1"/>
</dbReference>
<evidence type="ECO:0000259" key="2">
    <source>
        <dbReference type="Pfam" id="PF02866"/>
    </source>
</evidence>